<dbReference type="Gene3D" id="1.10.1100.10">
    <property type="entry name" value="TAFII-230 TBP-binding domain"/>
    <property type="match status" value="1"/>
</dbReference>
<dbReference type="AlphaFoldDB" id="A0A9W8I0X1"/>
<proteinExistence type="predicted"/>
<sequence>MSLTGFLFGNVDEEGNLSDNELDNELRNTLGEGENYLSGILGSTLFSENTDRKGKEKEDTESDTEQNIDAGIASAASTNEYASPAIQPTKDAIDFSDFNELADETAVSRAWSANLPMASASALRFNTAAVGRVPMDEDYDEEEDETGFGQDDSNVLLTEQIRTESTAQDGQISGRGLAQYGEEGAEEEEVFDDLFESSELAQPRSHANKAAADIARELAKQQPVGTATSFDLQQ</sequence>
<accession>A0A9W8I0X1</accession>
<dbReference type="Proteomes" id="UP001139887">
    <property type="component" value="Unassembled WGS sequence"/>
</dbReference>
<name>A0A9W8I0X1_9FUNG</name>
<dbReference type="Pfam" id="PF09247">
    <property type="entry name" value="TBP-binding"/>
    <property type="match status" value="1"/>
</dbReference>
<dbReference type="OrthoDB" id="5752at2759"/>
<gene>
    <name evidence="5" type="ORF">IWW36_005679</name>
</gene>
<evidence type="ECO:0000256" key="2">
    <source>
        <dbReference type="ARBA" id="ARBA00023163"/>
    </source>
</evidence>
<evidence type="ECO:0000259" key="4">
    <source>
        <dbReference type="Pfam" id="PF09247"/>
    </source>
</evidence>
<feature type="compositionally biased region" description="Basic and acidic residues" evidence="3">
    <location>
        <begin position="49"/>
        <end position="58"/>
    </location>
</feature>
<keyword evidence="1" id="KW-0805">Transcription regulation</keyword>
<evidence type="ECO:0000313" key="5">
    <source>
        <dbReference type="EMBL" id="KAJ2843070.1"/>
    </source>
</evidence>
<dbReference type="InterPro" id="IPR036741">
    <property type="entry name" value="TAFII-230_TBP-bd_sf"/>
</dbReference>
<feature type="non-terminal residue" evidence="5">
    <location>
        <position position="234"/>
    </location>
</feature>
<feature type="domain" description="TAFII-230 TBP-binding" evidence="4">
    <location>
        <begin position="1"/>
        <end position="31"/>
    </location>
</feature>
<evidence type="ECO:0000256" key="3">
    <source>
        <dbReference type="SAM" id="MobiDB-lite"/>
    </source>
</evidence>
<reference evidence="5" key="1">
    <citation type="submission" date="2022-07" db="EMBL/GenBank/DDBJ databases">
        <title>Phylogenomic reconstructions and comparative analyses of Kickxellomycotina fungi.</title>
        <authorList>
            <person name="Reynolds N.K."/>
            <person name="Stajich J.E."/>
            <person name="Barry K."/>
            <person name="Grigoriev I.V."/>
            <person name="Crous P."/>
            <person name="Smith M.E."/>
        </authorList>
    </citation>
    <scope>NUCLEOTIDE SEQUENCE</scope>
    <source>
        <strain evidence="5">NRRL 1566</strain>
    </source>
</reference>
<evidence type="ECO:0000313" key="6">
    <source>
        <dbReference type="Proteomes" id="UP001139887"/>
    </source>
</evidence>
<keyword evidence="2" id="KW-0804">Transcription</keyword>
<dbReference type="EMBL" id="JANBUW010001536">
    <property type="protein sequence ID" value="KAJ2843070.1"/>
    <property type="molecule type" value="Genomic_DNA"/>
</dbReference>
<protein>
    <recommendedName>
        <fullName evidence="4">TAFII-230 TBP-binding domain-containing protein</fullName>
    </recommendedName>
</protein>
<comment type="caution">
    <text evidence="5">The sequence shown here is derived from an EMBL/GenBank/DDBJ whole genome shotgun (WGS) entry which is preliminary data.</text>
</comment>
<keyword evidence="6" id="KW-1185">Reference proteome</keyword>
<feature type="region of interest" description="Disordered" evidence="3">
    <location>
        <begin position="47"/>
        <end position="83"/>
    </location>
</feature>
<dbReference type="SUPFAM" id="SSF47055">
    <property type="entry name" value="TAF(II)230 TBP-binding fragment"/>
    <property type="match status" value="1"/>
</dbReference>
<feature type="region of interest" description="Disordered" evidence="3">
    <location>
        <begin position="163"/>
        <end position="189"/>
    </location>
</feature>
<organism evidence="5 6">
    <name type="scientific">Coemansia brasiliensis</name>
    <dbReference type="NCBI Taxonomy" id="2650707"/>
    <lineage>
        <taxon>Eukaryota</taxon>
        <taxon>Fungi</taxon>
        <taxon>Fungi incertae sedis</taxon>
        <taxon>Zoopagomycota</taxon>
        <taxon>Kickxellomycotina</taxon>
        <taxon>Kickxellomycetes</taxon>
        <taxon>Kickxellales</taxon>
        <taxon>Kickxellaceae</taxon>
        <taxon>Coemansia</taxon>
    </lineage>
</organism>
<evidence type="ECO:0000256" key="1">
    <source>
        <dbReference type="ARBA" id="ARBA00023015"/>
    </source>
</evidence>
<dbReference type="InterPro" id="IPR009067">
    <property type="entry name" value="TAF_II_230-bd"/>
</dbReference>